<reference evidence="3 4" key="1">
    <citation type="submission" date="2016-08" db="EMBL/GenBank/DDBJ databases">
        <title>A Parts List for Fungal Cellulosomes Revealed by Comparative Genomics.</title>
        <authorList>
            <consortium name="DOE Joint Genome Institute"/>
            <person name="Haitjema C.H."/>
            <person name="Gilmore S.P."/>
            <person name="Henske J.K."/>
            <person name="Solomon K.V."/>
            <person name="De Groot R."/>
            <person name="Kuo A."/>
            <person name="Mondo S.J."/>
            <person name="Salamov A.A."/>
            <person name="Labutti K."/>
            <person name="Zhao Z."/>
            <person name="Chiniquy J."/>
            <person name="Barry K."/>
            <person name="Brewer H.M."/>
            <person name="Purvine S.O."/>
            <person name="Wright A.T."/>
            <person name="Boxma B."/>
            <person name="Van Alen T."/>
            <person name="Hackstein J.H."/>
            <person name="Baker S.E."/>
            <person name="Grigoriev I.V."/>
            <person name="O'Malley M.A."/>
        </authorList>
    </citation>
    <scope>NUCLEOTIDE SEQUENCE [LARGE SCALE GENOMIC DNA]</scope>
    <source>
        <strain evidence="3 4">G1</strain>
    </source>
</reference>
<feature type="region of interest" description="Disordered" evidence="1">
    <location>
        <begin position="403"/>
        <end position="424"/>
    </location>
</feature>
<dbReference type="EMBL" id="MCOG01000274">
    <property type="protein sequence ID" value="ORY21011.1"/>
    <property type="molecule type" value="Genomic_DNA"/>
</dbReference>
<evidence type="ECO:0000313" key="3">
    <source>
        <dbReference type="EMBL" id="ORY21011.1"/>
    </source>
</evidence>
<comment type="caution">
    <text evidence="3">The sequence shown here is derived from an EMBL/GenBank/DDBJ whole genome shotgun (WGS) entry which is preliminary data.</text>
</comment>
<dbReference type="AlphaFoldDB" id="A0A1Y2AEM6"/>
<dbReference type="SUPFAM" id="SSF54001">
    <property type="entry name" value="Cysteine proteinases"/>
    <property type="match status" value="1"/>
</dbReference>
<evidence type="ECO:0000256" key="1">
    <source>
        <dbReference type="SAM" id="MobiDB-lite"/>
    </source>
</evidence>
<dbReference type="Proteomes" id="UP000193920">
    <property type="component" value="Unassembled WGS sequence"/>
</dbReference>
<feature type="domain" description="Transglutaminase-like" evidence="2">
    <location>
        <begin position="213"/>
        <end position="299"/>
    </location>
</feature>
<protein>
    <recommendedName>
        <fullName evidence="2">Transglutaminase-like domain-containing protein</fullName>
    </recommendedName>
</protein>
<name>A0A1Y2AEM6_9FUNG</name>
<dbReference type="InterPro" id="IPR038765">
    <property type="entry name" value="Papain-like_cys_pep_sf"/>
</dbReference>
<dbReference type="Pfam" id="PF01841">
    <property type="entry name" value="Transglut_core"/>
    <property type="match status" value="1"/>
</dbReference>
<organism evidence="3 4">
    <name type="scientific">Neocallimastix californiae</name>
    <dbReference type="NCBI Taxonomy" id="1754190"/>
    <lineage>
        <taxon>Eukaryota</taxon>
        <taxon>Fungi</taxon>
        <taxon>Fungi incertae sedis</taxon>
        <taxon>Chytridiomycota</taxon>
        <taxon>Chytridiomycota incertae sedis</taxon>
        <taxon>Neocallimastigomycetes</taxon>
        <taxon>Neocallimastigales</taxon>
        <taxon>Neocallimastigaceae</taxon>
        <taxon>Neocallimastix</taxon>
    </lineage>
</organism>
<evidence type="ECO:0000259" key="2">
    <source>
        <dbReference type="Pfam" id="PF01841"/>
    </source>
</evidence>
<proteinExistence type="predicted"/>
<dbReference type="STRING" id="1754190.A0A1Y2AEM6"/>
<keyword evidence="4" id="KW-1185">Reference proteome</keyword>
<evidence type="ECO:0000313" key="4">
    <source>
        <dbReference type="Proteomes" id="UP000193920"/>
    </source>
</evidence>
<dbReference type="InterPro" id="IPR002931">
    <property type="entry name" value="Transglutaminase-like"/>
</dbReference>
<accession>A0A1Y2AEM6</accession>
<dbReference type="OrthoDB" id="2128161at2759"/>
<dbReference type="Gene3D" id="3.10.620.30">
    <property type="match status" value="1"/>
</dbReference>
<gene>
    <name evidence="3" type="ORF">LY90DRAFT_676450</name>
</gene>
<sequence>MFQKSLKVSFIQFFLILYILARSSLSKYINKYNFEKRNDINFTNKKIKLIPIKYWPNAEKEQLKSYNITDNDNEDVNISAVFSSAKFNFYNQLDDTEKPIYDIIYESCMKSQPDFEITTNIETSTKSLENFEEELLIKLEKIFTILLIENPDIWWIDYFSFSYDTYDFINYEICIYLHERDSLFYNYTSEDISNLNKEIDIVKNKIMYQIKQIGLTTPYAILRYIHDYLITNIVYTLDENREHIRNIYGALVENKCVCEGYAEAIQYIARQYNINCIIAYSSSHEWNFVEMDNKWYIIDVTYDDPIINGIYYPSGSNENLQTDFFLIGTEHIDTEGQKYSEDPNRILMYSEFSNQKLISYPSIETTDYIPNEKELQELELIQNYSFPENEVLTNTPTENQILTNTPTENQIPTNTPTENQTIIPTNMNNKEDYTLTDIEHEIPTETMILPTNTNTEIFKSEIDDLTYKNEKDNESINNSLIVTYSNNYE</sequence>